<sequence>MQPNHCGPHTDNSLSATKDEVEQKVEEFIKQVDLEKLCALTNRFVPARITETRSLSKPYNSYMQFRLVALQYARQELIPGYNNQTILIKALPRIWKMMTKKQKNYFKKLANETNAALFSDYKYSPRPKKSTLKIKTDTDKIAHSNPFLDYKISRHLKKSALEIKTNTDKGVGISQQNQIFTSDLFNLNSNSNERTFEFTATNDNFSNLNPNLNKEDTFNYLPSIAEYSEAEQLFSKLEEQKDVIDRILYLKNVYAVGPDFQNDCTTLCIACWVAKPLEESVMEQLSRVLDNKFDVVYYLVDVNDSHNSYGGGLNEIEISSDAKVETVDKKSQCFNIIANLWANIKRDSKHKDMKTLEFMVYLENCSVEDLLSNQKPNYESATGSFSSMLIDEPLELNYESLKINNESSESEDEFPMIMLKESHLPLVPQSLKMAFGYDVTGSQSSTKSVKKWDIDVTYGSTNGVQWQYRFTGGDVYNIAEHRKAFGWMNPTVVIGESRIK</sequence>
<dbReference type="AlphaFoldDB" id="A0A9N8VGC9"/>
<comment type="caution">
    <text evidence="1">The sequence shown here is derived from an EMBL/GenBank/DDBJ whole genome shotgun (WGS) entry which is preliminary data.</text>
</comment>
<dbReference type="InterPro" id="IPR036910">
    <property type="entry name" value="HMG_box_dom_sf"/>
</dbReference>
<protein>
    <submittedName>
        <fullName evidence="1">24915_t:CDS:1</fullName>
    </submittedName>
</protein>
<accession>A0A9N8VGC9</accession>
<evidence type="ECO:0000313" key="2">
    <source>
        <dbReference type="Proteomes" id="UP000789405"/>
    </source>
</evidence>
<dbReference type="Proteomes" id="UP000789405">
    <property type="component" value="Unassembled WGS sequence"/>
</dbReference>
<dbReference type="EMBL" id="CAJVPY010000130">
    <property type="protein sequence ID" value="CAG8452082.1"/>
    <property type="molecule type" value="Genomic_DNA"/>
</dbReference>
<dbReference type="OrthoDB" id="2449218at2759"/>
<gene>
    <name evidence="1" type="ORF">DERYTH_LOCUS567</name>
</gene>
<name>A0A9N8VGC9_9GLOM</name>
<evidence type="ECO:0000313" key="1">
    <source>
        <dbReference type="EMBL" id="CAG8452082.1"/>
    </source>
</evidence>
<organism evidence="1 2">
    <name type="scientific">Dentiscutata erythropus</name>
    <dbReference type="NCBI Taxonomy" id="1348616"/>
    <lineage>
        <taxon>Eukaryota</taxon>
        <taxon>Fungi</taxon>
        <taxon>Fungi incertae sedis</taxon>
        <taxon>Mucoromycota</taxon>
        <taxon>Glomeromycotina</taxon>
        <taxon>Glomeromycetes</taxon>
        <taxon>Diversisporales</taxon>
        <taxon>Gigasporaceae</taxon>
        <taxon>Dentiscutata</taxon>
    </lineage>
</organism>
<dbReference type="Gene3D" id="1.10.30.10">
    <property type="entry name" value="High mobility group box domain"/>
    <property type="match status" value="1"/>
</dbReference>
<reference evidence="1" key="1">
    <citation type="submission" date="2021-06" db="EMBL/GenBank/DDBJ databases">
        <authorList>
            <person name="Kallberg Y."/>
            <person name="Tangrot J."/>
            <person name="Rosling A."/>
        </authorList>
    </citation>
    <scope>NUCLEOTIDE SEQUENCE</scope>
    <source>
        <strain evidence="1">MA453B</strain>
    </source>
</reference>
<dbReference type="SUPFAM" id="SSF47095">
    <property type="entry name" value="HMG-box"/>
    <property type="match status" value="1"/>
</dbReference>
<keyword evidence="2" id="KW-1185">Reference proteome</keyword>
<proteinExistence type="predicted"/>